<name>A0ABQ8ESX2_9FUNG</name>
<dbReference type="Gene3D" id="4.10.1130.20">
    <property type="match status" value="2"/>
</dbReference>
<dbReference type="SUPFAM" id="SSF49764">
    <property type="entry name" value="HSP20-like chaperones"/>
    <property type="match status" value="1"/>
</dbReference>
<dbReference type="Proteomes" id="UP001648503">
    <property type="component" value="Unassembled WGS sequence"/>
</dbReference>
<feature type="domain" description="CHORD" evidence="6">
    <location>
        <begin position="156"/>
        <end position="215"/>
    </location>
</feature>
<comment type="caution">
    <text evidence="7">The sequence shown here is derived from an EMBL/GenBank/DDBJ whole genome shotgun (WGS) entry which is preliminary data.</text>
</comment>
<dbReference type="EMBL" id="JAFCIX010000576">
    <property type="protein sequence ID" value="KAH6586083.1"/>
    <property type="molecule type" value="Genomic_DNA"/>
</dbReference>
<accession>A0ABQ8ESX2</accession>
<dbReference type="InterPro" id="IPR039790">
    <property type="entry name" value="CHRD1"/>
</dbReference>
<sequence length="361" mass="38650">MSTATCLNRGCGLPFDPASSEPTQCDHHPGAPVFHEGLKGWSCCTKRVIDFDAFLKIPGCTSGHHSIHPPKTPAPAAEPTGAAKTTVSAAESNPTSASGASATLASKAVNGVETFTTASVLSAAAPAAKAAPPVSVVREQDLHDLADAVISPGTICKRKTCGKEYYDVSSRSDECIHHPGVPVFHEGSKGWTCCSRRVLEFDLFLKIQGCTTAKHRFTDIQVDSTESTASRTIECRRDWYQTPDTIILSVFAKKMDKEATTVVFEDSHLKVDIKFLDGSTSQYHTSLFQPIDPALSKFQILSTKLEIVMKKANGISWVSIEPKENVTSWTTFGITGSVGTVGGKEAIIGNDAPLHLLSKSE</sequence>
<dbReference type="PROSITE" id="PS51401">
    <property type="entry name" value="CHORD"/>
    <property type="match status" value="2"/>
</dbReference>
<evidence type="ECO:0000259" key="6">
    <source>
        <dbReference type="PROSITE" id="PS51401"/>
    </source>
</evidence>
<dbReference type="PANTHER" id="PTHR46983">
    <property type="entry name" value="CYSTEINE AND HISTIDINE-RICH DOMAIN-CONTAINING PROTEIN 1"/>
    <property type="match status" value="1"/>
</dbReference>
<keyword evidence="8" id="KW-1185">Reference proteome</keyword>
<dbReference type="InterPro" id="IPR008978">
    <property type="entry name" value="HSP20-like_chaperone"/>
</dbReference>
<evidence type="ECO:0008006" key="9">
    <source>
        <dbReference type="Google" id="ProtNLM"/>
    </source>
</evidence>
<protein>
    <recommendedName>
        <fullName evidence="9">Chord-domain-containing protein</fullName>
    </recommendedName>
</protein>
<feature type="compositionally biased region" description="Low complexity" evidence="4">
    <location>
        <begin position="74"/>
        <end position="86"/>
    </location>
</feature>
<evidence type="ECO:0000313" key="8">
    <source>
        <dbReference type="Proteomes" id="UP001648503"/>
    </source>
</evidence>
<evidence type="ECO:0000256" key="3">
    <source>
        <dbReference type="ARBA" id="ARBA00022833"/>
    </source>
</evidence>
<keyword evidence="3" id="KW-0862">Zinc</keyword>
<dbReference type="InterPro" id="IPR007052">
    <property type="entry name" value="CS_dom"/>
</dbReference>
<dbReference type="CDD" id="cd06466">
    <property type="entry name" value="p23_CS_SGT1_like"/>
    <property type="match status" value="1"/>
</dbReference>
<dbReference type="PROSITE" id="PS51203">
    <property type="entry name" value="CS"/>
    <property type="match status" value="1"/>
</dbReference>
<proteinExistence type="predicted"/>
<reference evidence="7 8" key="1">
    <citation type="submission" date="2021-02" db="EMBL/GenBank/DDBJ databases">
        <title>Variation within the Batrachochytrium salamandrivorans European outbreak.</title>
        <authorList>
            <person name="Kelly M."/>
            <person name="Pasmans F."/>
            <person name="Shea T.P."/>
            <person name="Munoz J.F."/>
            <person name="Carranza S."/>
            <person name="Cuomo C.A."/>
            <person name="Martel A."/>
        </authorList>
    </citation>
    <scope>NUCLEOTIDE SEQUENCE [LARGE SCALE GENOMIC DNA]</scope>
    <source>
        <strain evidence="7 8">AMFP18/2</strain>
    </source>
</reference>
<dbReference type="InterPro" id="IPR007051">
    <property type="entry name" value="CHORD_dom"/>
</dbReference>
<dbReference type="PANTHER" id="PTHR46983:SF3">
    <property type="entry name" value="CHPADIPLOID STATE MAINTENANCE PROTEIN CHPA"/>
    <property type="match status" value="1"/>
</dbReference>
<dbReference type="Pfam" id="PF04968">
    <property type="entry name" value="CHORD"/>
    <property type="match status" value="2"/>
</dbReference>
<evidence type="ECO:0000256" key="4">
    <source>
        <dbReference type="SAM" id="MobiDB-lite"/>
    </source>
</evidence>
<feature type="region of interest" description="Disordered" evidence="4">
    <location>
        <begin position="65"/>
        <end position="102"/>
    </location>
</feature>
<dbReference type="Gene3D" id="2.60.40.790">
    <property type="match status" value="1"/>
</dbReference>
<evidence type="ECO:0000313" key="7">
    <source>
        <dbReference type="EMBL" id="KAH6586083.1"/>
    </source>
</evidence>
<feature type="domain" description="CS" evidence="5">
    <location>
        <begin position="232"/>
        <end position="321"/>
    </location>
</feature>
<organism evidence="7 8">
    <name type="scientific">Batrachochytrium salamandrivorans</name>
    <dbReference type="NCBI Taxonomy" id="1357716"/>
    <lineage>
        <taxon>Eukaryota</taxon>
        <taxon>Fungi</taxon>
        <taxon>Fungi incertae sedis</taxon>
        <taxon>Chytridiomycota</taxon>
        <taxon>Chytridiomycota incertae sedis</taxon>
        <taxon>Chytridiomycetes</taxon>
        <taxon>Rhizophydiales</taxon>
        <taxon>Rhizophydiales incertae sedis</taxon>
        <taxon>Batrachochytrium</taxon>
    </lineage>
</organism>
<dbReference type="Pfam" id="PF04969">
    <property type="entry name" value="CS"/>
    <property type="match status" value="1"/>
</dbReference>
<gene>
    <name evidence="7" type="ORF">BASA50_000788</name>
</gene>
<keyword evidence="1" id="KW-0479">Metal-binding</keyword>
<evidence type="ECO:0000256" key="1">
    <source>
        <dbReference type="ARBA" id="ARBA00022723"/>
    </source>
</evidence>
<feature type="domain" description="CHORD" evidence="6">
    <location>
        <begin position="6"/>
        <end position="65"/>
    </location>
</feature>
<keyword evidence="2" id="KW-0677">Repeat</keyword>
<evidence type="ECO:0000259" key="5">
    <source>
        <dbReference type="PROSITE" id="PS51203"/>
    </source>
</evidence>
<evidence type="ECO:0000256" key="2">
    <source>
        <dbReference type="ARBA" id="ARBA00022737"/>
    </source>
</evidence>